<comment type="subcellular location">
    <subcellularLocation>
        <location evidence="3">Cytoplasm</location>
    </subcellularLocation>
</comment>
<keyword evidence="3" id="KW-0028">Amino-acid biosynthesis</keyword>
<comment type="function">
    <text evidence="3">Catalyzes the stereoinversion of LL-2,6-diaminopimelate (L,L-DAP) to meso-diaminopimelate (meso-DAP), a precursor of L-lysine and an essential component of the bacterial peptidoglycan.</text>
</comment>
<feature type="binding site" evidence="3">
    <location>
        <begin position="211"/>
        <end position="212"/>
    </location>
    <ligand>
        <name>substrate</name>
    </ligand>
</feature>
<reference evidence="6" key="1">
    <citation type="journal article" date="2019" name="Int. J. Syst. Evol. Microbiol.">
        <title>The Global Catalogue of Microorganisms (GCM) 10K type strain sequencing project: providing services to taxonomists for standard genome sequencing and annotation.</title>
        <authorList>
            <consortium name="The Broad Institute Genomics Platform"/>
            <consortium name="The Broad Institute Genome Sequencing Center for Infectious Disease"/>
            <person name="Wu L."/>
            <person name="Ma J."/>
        </authorList>
    </citation>
    <scope>NUCLEOTIDE SEQUENCE [LARGE SCALE GENOMIC DNA]</scope>
    <source>
        <strain evidence="6">CCUG 59858</strain>
    </source>
</reference>
<accession>A0ABV8CEP5</accession>
<keyword evidence="3" id="KW-0457">Lysine biosynthesis</keyword>
<keyword evidence="2 3" id="KW-0413">Isomerase</keyword>
<dbReference type="GO" id="GO:0008837">
    <property type="term" value="F:diaminopimelate epimerase activity"/>
    <property type="evidence" value="ECO:0007669"/>
    <property type="project" value="UniProtKB-EC"/>
</dbReference>
<feature type="binding site" evidence="3">
    <location>
        <position position="46"/>
    </location>
    <ligand>
        <name>substrate</name>
    </ligand>
</feature>
<feature type="site" description="Could be important to modulate the pK values of the two catalytic cysteine residues" evidence="3">
    <location>
        <position position="162"/>
    </location>
</feature>
<feature type="binding site" evidence="3">
    <location>
        <begin position="76"/>
        <end position="77"/>
    </location>
    <ligand>
        <name>substrate</name>
    </ligand>
</feature>
<dbReference type="EC" id="5.1.1.7" evidence="3 4"/>
<feature type="active site" description="Proton acceptor" evidence="3">
    <location>
        <position position="220"/>
    </location>
</feature>
<organism evidence="5 6">
    <name type="scientific">Legionella dresdenensis</name>
    <dbReference type="NCBI Taxonomy" id="450200"/>
    <lineage>
        <taxon>Bacteria</taxon>
        <taxon>Pseudomonadati</taxon>
        <taxon>Pseudomonadota</taxon>
        <taxon>Gammaproteobacteria</taxon>
        <taxon>Legionellales</taxon>
        <taxon>Legionellaceae</taxon>
        <taxon>Legionella</taxon>
    </lineage>
</organism>
<feature type="site" description="Could be important to modulate the pK values of the two catalytic cysteine residues" evidence="3">
    <location>
        <position position="211"/>
    </location>
</feature>
<dbReference type="Pfam" id="PF01678">
    <property type="entry name" value="DAP_epimerase"/>
    <property type="match status" value="2"/>
</dbReference>
<gene>
    <name evidence="3 5" type="primary">dapF</name>
    <name evidence="5" type="ORF">ACFORL_06060</name>
</gene>
<keyword evidence="6" id="KW-1185">Reference proteome</keyword>
<feature type="binding site" evidence="3">
    <location>
        <position position="160"/>
    </location>
    <ligand>
        <name>substrate</name>
    </ligand>
</feature>
<name>A0ABV8CEP5_9GAMM</name>
<dbReference type="Gene3D" id="3.10.310.10">
    <property type="entry name" value="Diaminopimelate Epimerase, Chain A, domain 1"/>
    <property type="match status" value="2"/>
</dbReference>
<evidence type="ECO:0000313" key="6">
    <source>
        <dbReference type="Proteomes" id="UP001595758"/>
    </source>
</evidence>
<keyword evidence="3" id="KW-0963">Cytoplasm</keyword>
<dbReference type="HAMAP" id="MF_00197">
    <property type="entry name" value="DAP_epimerase"/>
    <property type="match status" value="1"/>
</dbReference>
<evidence type="ECO:0000256" key="1">
    <source>
        <dbReference type="ARBA" id="ARBA00010219"/>
    </source>
</evidence>
<dbReference type="Proteomes" id="UP001595758">
    <property type="component" value="Unassembled WGS sequence"/>
</dbReference>
<dbReference type="InterPro" id="IPR001653">
    <property type="entry name" value="DAP_epimerase_DapF"/>
</dbReference>
<dbReference type="PANTHER" id="PTHR31689:SF0">
    <property type="entry name" value="DIAMINOPIMELATE EPIMERASE"/>
    <property type="match status" value="1"/>
</dbReference>
<feature type="site" description="Important for dimerization" evidence="3">
    <location>
        <position position="271"/>
    </location>
</feature>
<protein>
    <recommendedName>
        <fullName evidence="3 4">Diaminopimelate epimerase</fullName>
        <shortName evidence="3">DAP epimerase</shortName>
        <ecNumber evidence="3 4">5.1.1.7</ecNumber>
    </recommendedName>
    <alternativeName>
        <fullName evidence="3">PLP-independent amino acid racemase</fullName>
    </alternativeName>
</protein>
<evidence type="ECO:0000256" key="2">
    <source>
        <dbReference type="ARBA" id="ARBA00023235"/>
    </source>
</evidence>
<dbReference type="EMBL" id="JBHSAB010000010">
    <property type="protein sequence ID" value="MFC3908639.1"/>
    <property type="molecule type" value="Genomic_DNA"/>
</dbReference>
<proteinExistence type="inferred from homology"/>
<dbReference type="SUPFAM" id="SSF54506">
    <property type="entry name" value="Diaminopimelate epimerase-like"/>
    <property type="match status" value="2"/>
</dbReference>
<comment type="catalytic activity">
    <reaction evidence="3">
        <text>(2S,6S)-2,6-diaminopimelate = meso-2,6-diaminopimelate</text>
        <dbReference type="Rhea" id="RHEA:15393"/>
        <dbReference type="ChEBI" id="CHEBI:57609"/>
        <dbReference type="ChEBI" id="CHEBI:57791"/>
        <dbReference type="EC" id="5.1.1.7"/>
    </reaction>
</comment>
<comment type="similarity">
    <text evidence="1 3">Belongs to the diaminopimelate epimerase family.</text>
</comment>
<feature type="binding site" evidence="3">
    <location>
        <begin position="221"/>
        <end position="222"/>
    </location>
    <ligand>
        <name>substrate</name>
    </ligand>
</feature>
<feature type="binding site" evidence="3">
    <location>
        <position position="66"/>
    </location>
    <ligand>
        <name>substrate</name>
    </ligand>
</feature>
<feature type="binding site" evidence="3">
    <location>
        <position position="13"/>
    </location>
    <ligand>
        <name>substrate</name>
    </ligand>
</feature>
<dbReference type="NCBIfam" id="TIGR00652">
    <property type="entry name" value="DapF"/>
    <property type="match status" value="1"/>
</dbReference>
<feature type="active site" description="Proton donor" evidence="3">
    <location>
        <position position="75"/>
    </location>
</feature>
<evidence type="ECO:0000313" key="5">
    <source>
        <dbReference type="EMBL" id="MFC3908639.1"/>
    </source>
</evidence>
<evidence type="ECO:0000256" key="4">
    <source>
        <dbReference type="NCBIfam" id="TIGR00652"/>
    </source>
</evidence>
<dbReference type="RefSeq" id="WP_382342114.1">
    <property type="nucleotide sequence ID" value="NZ_JBHSAB010000010.1"/>
</dbReference>
<comment type="caution">
    <text evidence="5">The sequence shown here is derived from an EMBL/GenBank/DDBJ whole genome shotgun (WGS) entry which is preliminary data.</text>
</comment>
<dbReference type="PANTHER" id="PTHR31689">
    <property type="entry name" value="DIAMINOPIMELATE EPIMERASE, CHLOROPLASTIC"/>
    <property type="match status" value="1"/>
</dbReference>
<sequence length="283" mass="30668">MNLRFTKMHGLGNDFIVIDAINQSVNLLPHEIAMLAQRNTGIGFDQCLMVESSNDPAVDFFYRIFNANGQEVGQCGNGARCLARFIQHQQLTDKDSITVATRTTVMKLTINGDDSVTVSFGLPKFHPVDIPMLAFQQAASYQLSLQDGTLHSIHAVNVGNPHAVSVVHDVAEAPVAALGQEISEHCNFPEQTNAGFMQIIDQNHIALRVYERGCGETQACGSGAVAAAIVGKLHYQLDSRIHVMLPGGELIIEWPDESSPVLLTGPASFVYDGVLYSGMLSCE</sequence>
<comment type="subunit">
    <text evidence="3">Homodimer.</text>
</comment>
<evidence type="ECO:0000256" key="3">
    <source>
        <dbReference type="HAMAP-Rule" id="MF_00197"/>
    </source>
</evidence>
<comment type="pathway">
    <text evidence="3">Amino-acid biosynthesis; L-lysine biosynthesis via DAP pathway; DL-2,6-diaminopimelate from LL-2,6-diaminopimelate: step 1/1.</text>
</comment>
<feature type="binding site" evidence="3">
    <location>
        <position position="193"/>
    </location>
    <ligand>
        <name>substrate</name>
    </ligand>
</feature>